<feature type="compositionally biased region" description="Acidic residues" evidence="2">
    <location>
        <begin position="329"/>
        <end position="343"/>
    </location>
</feature>
<evidence type="ECO:0000256" key="2">
    <source>
        <dbReference type="SAM" id="MobiDB-lite"/>
    </source>
</evidence>
<dbReference type="AlphaFoldDB" id="A0ABD1NBI3"/>
<feature type="compositionally biased region" description="Acidic residues" evidence="2">
    <location>
        <begin position="294"/>
        <end position="303"/>
    </location>
</feature>
<feature type="region of interest" description="Disordered" evidence="2">
    <location>
        <begin position="1"/>
        <end position="101"/>
    </location>
</feature>
<comment type="caution">
    <text evidence="3">The sequence shown here is derived from an EMBL/GenBank/DDBJ whole genome shotgun (WGS) entry which is preliminary data.</text>
</comment>
<protein>
    <submittedName>
        <fullName evidence="3">Uncharacterized protein</fullName>
    </submittedName>
</protein>
<feature type="coiled-coil region" evidence="1">
    <location>
        <begin position="179"/>
        <end position="231"/>
    </location>
</feature>
<dbReference type="Proteomes" id="UP001603857">
    <property type="component" value="Unassembled WGS sequence"/>
</dbReference>
<keyword evidence="4" id="KW-1185">Reference proteome</keyword>
<reference evidence="3 4" key="1">
    <citation type="submission" date="2024-08" db="EMBL/GenBank/DDBJ databases">
        <title>Insights into the chromosomal genome structure of Flemingia macrophylla.</title>
        <authorList>
            <person name="Ding Y."/>
            <person name="Zhao Y."/>
            <person name="Bi W."/>
            <person name="Wu M."/>
            <person name="Zhao G."/>
            <person name="Gong Y."/>
            <person name="Li W."/>
            <person name="Zhang P."/>
        </authorList>
    </citation>
    <scope>NUCLEOTIDE SEQUENCE [LARGE SCALE GENOMIC DNA]</scope>
    <source>
        <strain evidence="3">DYQJB</strain>
        <tissue evidence="3">Leaf</tissue>
    </source>
</reference>
<evidence type="ECO:0000313" key="4">
    <source>
        <dbReference type="Proteomes" id="UP001603857"/>
    </source>
</evidence>
<keyword evidence="1" id="KW-0175">Coiled coil</keyword>
<dbReference type="EMBL" id="JBGMDY010000002">
    <property type="protein sequence ID" value="KAL2345062.1"/>
    <property type="molecule type" value="Genomic_DNA"/>
</dbReference>
<proteinExistence type="predicted"/>
<sequence>MSKVGGDDFDVKSLLKGRARPKAIQAANAGLNVATLPRPSPQDRLPPVSEKKKKDKGTKKATTGPLKRSAEGEEVGEPSVHPEKKLKQTTIPEHAPSSGRRNIESLMGVPLLSPRVNAQELVAMDFTSAEGKKAIAELSLGDKLKAIGEMHLKGLALAQSLAKEPARELVTLRGRVNEAEKLTEEILAKNNELIDANKKVLAENASLKRQLEEVSTEAKNYATEREKAVSELGKLDKEFKDYRVRARIAARDQHEIGFKHAIQQAIRFCDLKGHDFDIRMDFYQGVYMSYDDMSEDAEPDEEVTPLAADGVEGDENTETQAEGTRVEDGAGEDDRDVEVTGPEDADVAGNAKETSFFENIRHSRLRFALLLSSHRFSSVSKRLFRWGGTCKDTPTLKSAYAGSREVENRFVIVGEKKFVNSLELGWRIFGGSYSDVGQKNMLAKLLMIPMPVPIASILPFNLSSNRRESSSVTGTVGFRFCHCESIDSKGFKVFPESVSCMISIKECTTVYRPLQLMLIRNP</sequence>
<evidence type="ECO:0000313" key="3">
    <source>
        <dbReference type="EMBL" id="KAL2345062.1"/>
    </source>
</evidence>
<name>A0ABD1NBI3_9FABA</name>
<evidence type="ECO:0000256" key="1">
    <source>
        <dbReference type="SAM" id="Coils"/>
    </source>
</evidence>
<organism evidence="3 4">
    <name type="scientific">Flemingia macrophylla</name>
    <dbReference type="NCBI Taxonomy" id="520843"/>
    <lineage>
        <taxon>Eukaryota</taxon>
        <taxon>Viridiplantae</taxon>
        <taxon>Streptophyta</taxon>
        <taxon>Embryophyta</taxon>
        <taxon>Tracheophyta</taxon>
        <taxon>Spermatophyta</taxon>
        <taxon>Magnoliopsida</taxon>
        <taxon>eudicotyledons</taxon>
        <taxon>Gunneridae</taxon>
        <taxon>Pentapetalae</taxon>
        <taxon>rosids</taxon>
        <taxon>fabids</taxon>
        <taxon>Fabales</taxon>
        <taxon>Fabaceae</taxon>
        <taxon>Papilionoideae</taxon>
        <taxon>50 kb inversion clade</taxon>
        <taxon>NPAAA clade</taxon>
        <taxon>indigoferoid/millettioid clade</taxon>
        <taxon>Phaseoleae</taxon>
        <taxon>Flemingia</taxon>
    </lineage>
</organism>
<feature type="region of interest" description="Disordered" evidence="2">
    <location>
        <begin position="294"/>
        <end position="343"/>
    </location>
</feature>
<accession>A0ABD1NBI3</accession>
<gene>
    <name evidence="3" type="ORF">Fmac_006347</name>
</gene>
<feature type="compositionally biased region" description="Basic and acidic residues" evidence="2">
    <location>
        <begin position="1"/>
        <end position="13"/>
    </location>
</feature>